<feature type="region of interest" description="Disordered" evidence="2">
    <location>
        <begin position="504"/>
        <end position="543"/>
    </location>
</feature>
<dbReference type="EMBL" id="BKCJ010008815">
    <property type="protein sequence ID" value="GEU84080.1"/>
    <property type="molecule type" value="Genomic_DNA"/>
</dbReference>
<dbReference type="AlphaFoldDB" id="A0A6L2NDC5"/>
<comment type="caution">
    <text evidence="3">The sequence shown here is derived from an EMBL/GenBank/DDBJ whole genome shotgun (WGS) entry which is preliminary data.</text>
</comment>
<accession>A0A6L2NDC5</accession>
<organism evidence="3">
    <name type="scientific">Tanacetum cinerariifolium</name>
    <name type="common">Dalmatian daisy</name>
    <name type="synonym">Chrysanthemum cinerariifolium</name>
    <dbReference type="NCBI Taxonomy" id="118510"/>
    <lineage>
        <taxon>Eukaryota</taxon>
        <taxon>Viridiplantae</taxon>
        <taxon>Streptophyta</taxon>
        <taxon>Embryophyta</taxon>
        <taxon>Tracheophyta</taxon>
        <taxon>Spermatophyta</taxon>
        <taxon>Magnoliopsida</taxon>
        <taxon>eudicotyledons</taxon>
        <taxon>Gunneridae</taxon>
        <taxon>Pentapetalae</taxon>
        <taxon>asterids</taxon>
        <taxon>campanulids</taxon>
        <taxon>Asterales</taxon>
        <taxon>Asteraceae</taxon>
        <taxon>Asteroideae</taxon>
        <taxon>Anthemideae</taxon>
        <taxon>Anthemidinae</taxon>
        <taxon>Tanacetum</taxon>
    </lineage>
</organism>
<gene>
    <name evidence="3" type="ORF">Tci_056058</name>
</gene>
<feature type="region of interest" description="Disordered" evidence="2">
    <location>
        <begin position="402"/>
        <end position="432"/>
    </location>
</feature>
<evidence type="ECO:0000256" key="1">
    <source>
        <dbReference type="SAM" id="Coils"/>
    </source>
</evidence>
<reference evidence="3" key="1">
    <citation type="journal article" date="2019" name="Sci. Rep.">
        <title>Draft genome of Tanacetum cinerariifolium, the natural source of mosquito coil.</title>
        <authorList>
            <person name="Yamashiro T."/>
            <person name="Shiraishi A."/>
            <person name="Satake H."/>
            <person name="Nakayama K."/>
        </authorList>
    </citation>
    <scope>NUCLEOTIDE SEQUENCE</scope>
</reference>
<feature type="compositionally biased region" description="Low complexity" evidence="2">
    <location>
        <begin position="409"/>
        <end position="423"/>
    </location>
</feature>
<feature type="compositionally biased region" description="Acidic residues" evidence="2">
    <location>
        <begin position="509"/>
        <end position="540"/>
    </location>
</feature>
<evidence type="ECO:0000256" key="2">
    <source>
        <dbReference type="SAM" id="MobiDB-lite"/>
    </source>
</evidence>
<feature type="coiled-coil region" evidence="1">
    <location>
        <begin position="156"/>
        <end position="183"/>
    </location>
</feature>
<evidence type="ECO:0000313" key="3">
    <source>
        <dbReference type="EMBL" id="GEU84080.1"/>
    </source>
</evidence>
<name>A0A6L2NDC5_TANCI</name>
<keyword evidence="1" id="KW-0175">Coiled coil</keyword>
<proteinExistence type="predicted"/>
<protein>
    <submittedName>
        <fullName evidence="3">Uncharacterized protein</fullName>
    </submittedName>
</protein>
<sequence>MELCTNSQSRVLALGKTKTTQALEITSLKRRIKKLEKKQRSRTHKLKKLYKVGLTARVDSSKDDQILGEDASKQGRKIHDIDVDEDITLVNDQDDAKMFDVNNLHGEEVFVEKKVADEVNAGSIAITGSDKGKAIMIEEPVKPKKKDQVRLDEEVALKLQAEFDEEEQRLARERKKLKDLKNKSFDYIQMMFDRAFNRVNTFVDFRTELVEGSSKRAREKLTQENAKTQKVDDDKETTELKELMKIIPDEEEVAIDVIPLMYLGFNQMLKEFNKEDLEDLYNLVKAKYGSTRPVEDLDLLLGGCKVMRTLASVEIEIMLILGLPCCLSSSSVMSTPVFVDPEISTQADGAHSSRVPVQLSEDPYEAIRQAYLVGTDTESESFEDLVETETLESPHVVAPPTCHIEESEGSGTSGARSTSSDSTAPLLPDHPLTHTTPALVHILCRTTHMAMRVPPVMSPGLSAGIVEVAAMSDSAFRKRIKSFYDSLPSPTILVRKRYRGTSELILDTNSEEDDEVEGSSDSDSESKDSEDEGPTAEDEDHVAGDEGLAARDEGCGSSGVGTAISAPLGLGYGALRCRELTLEEDHVYSTFEVRQGHGSALEPERSKRVSASRQHILATWTDLEDEPSIVPSPILSPMISLTVPSPVALLVATSTATIPVDDDRFIETALKRELQEMRGRVIALEQERDRKEW</sequence>